<evidence type="ECO:0000259" key="16">
    <source>
        <dbReference type="PROSITE" id="PS50109"/>
    </source>
</evidence>
<dbReference type="EC" id="2.7.13.3" evidence="3"/>
<dbReference type="SUPFAM" id="SSF55874">
    <property type="entry name" value="ATPase domain of HSP90 chaperone/DNA topoisomerase II/histidine kinase"/>
    <property type="match status" value="1"/>
</dbReference>
<evidence type="ECO:0000256" key="2">
    <source>
        <dbReference type="ARBA" id="ARBA00004429"/>
    </source>
</evidence>
<keyword evidence="12 15" id="KW-1133">Transmembrane helix</keyword>
<evidence type="ECO:0000256" key="11">
    <source>
        <dbReference type="ARBA" id="ARBA00022840"/>
    </source>
</evidence>
<comment type="catalytic activity">
    <reaction evidence="1">
        <text>ATP + protein L-histidine = ADP + protein N-phospho-L-histidine.</text>
        <dbReference type="EC" id="2.7.13.3"/>
    </reaction>
</comment>
<evidence type="ECO:0000256" key="14">
    <source>
        <dbReference type="ARBA" id="ARBA00023136"/>
    </source>
</evidence>
<dbReference type="Pfam" id="PF00512">
    <property type="entry name" value="HisKA"/>
    <property type="match status" value="1"/>
</dbReference>
<dbReference type="InterPro" id="IPR003594">
    <property type="entry name" value="HATPase_dom"/>
</dbReference>
<evidence type="ECO:0000256" key="4">
    <source>
        <dbReference type="ARBA" id="ARBA00022475"/>
    </source>
</evidence>
<evidence type="ECO:0000256" key="7">
    <source>
        <dbReference type="ARBA" id="ARBA00022679"/>
    </source>
</evidence>
<protein>
    <recommendedName>
        <fullName evidence="3">histidine kinase</fullName>
        <ecNumber evidence="3">2.7.13.3</ecNumber>
    </recommendedName>
</protein>
<keyword evidence="11 18" id="KW-0067">ATP-binding</keyword>
<evidence type="ECO:0000256" key="10">
    <source>
        <dbReference type="ARBA" id="ARBA00022777"/>
    </source>
</evidence>
<feature type="transmembrane region" description="Helical" evidence="15">
    <location>
        <begin position="161"/>
        <end position="182"/>
    </location>
</feature>
<dbReference type="SMART" id="SM00387">
    <property type="entry name" value="HATPase_c"/>
    <property type="match status" value="1"/>
</dbReference>
<dbReference type="EMBL" id="JBHRTR010000034">
    <property type="protein sequence ID" value="MFC3229636.1"/>
    <property type="molecule type" value="Genomic_DNA"/>
</dbReference>
<feature type="transmembrane region" description="Helical" evidence="15">
    <location>
        <begin position="20"/>
        <end position="39"/>
    </location>
</feature>
<gene>
    <name evidence="18" type="ORF">ACFOGJ_20475</name>
</gene>
<dbReference type="CDD" id="cd00082">
    <property type="entry name" value="HisKA"/>
    <property type="match status" value="1"/>
</dbReference>
<evidence type="ECO:0000256" key="12">
    <source>
        <dbReference type="ARBA" id="ARBA00022989"/>
    </source>
</evidence>
<dbReference type="CDD" id="cd06225">
    <property type="entry name" value="HAMP"/>
    <property type="match status" value="1"/>
</dbReference>
<dbReference type="Gene3D" id="1.10.287.130">
    <property type="match status" value="1"/>
</dbReference>
<proteinExistence type="predicted"/>
<keyword evidence="9" id="KW-0547">Nucleotide-binding</keyword>
<dbReference type="SMART" id="SM00304">
    <property type="entry name" value="HAMP"/>
    <property type="match status" value="1"/>
</dbReference>
<keyword evidence="13" id="KW-0902">Two-component regulatory system</keyword>
<keyword evidence="14 15" id="KW-0472">Membrane</keyword>
<dbReference type="SUPFAM" id="SSF47384">
    <property type="entry name" value="Homodimeric domain of signal transducing histidine kinase"/>
    <property type="match status" value="1"/>
</dbReference>
<evidence type="ECO:0000256" key="1">
    <source>
        <dbReference type="ARBA" id="ARBA00000085"/>
    </source>
</evidence>
<dbReference type="InterPro" id="IPR050980">
    <property type="entry name" value="2C_sensor_his_kinase"/>
</dbReference>
<evidence type="ECO:0000256" key="3">
    <source>
        <dbReference type="ARBA" id="ARBA00012438"/>
    </source>
</evidence>
<keyword evidence="8 15" id="KW-0812">Transmembrane</keyword>
<dbReference type="Pfam" id="PF00672">
    <property type="entry name" value="HAMP"/>
    <property type="match status" value="1"/>
</dbReference>
<dbReference type="SMART" id="SM00388">
    <property type="entry name" value="HisKA"/>
    <property type="match status" value="1"/>
</dbReference>
<evidence type="ECO:0000256" key="9">
    <source>
        <dbReference type="ARBA" id="ARBA00022741"/>
    </source>
</evidence>
<dbReference type="Gene3D" id="3.30.565.10">
    <property type="entry name" value="Histidine kinase-like ATPase, C-terminal domain"/>
    <property type="match status" value="1"/>
</dbReference>
<keyword evidence="6" id="KW-0597">Phosphoprotein</keyword>
<evidence type="ECO:0000313" key="19">
    <source>
        <dbReference type="Proteomes" id="UP001595528"/>
    </source>
</evidence>
<feature type="domain" description="HAMP" evidence="17">
    <location>
        <begin position="183"/>
        <end position="235"/>
    </location>
</feature>
<dbReference type="PANTHER" id="PTHR44936">
    <property type="entry name" value="SENSOR PROTEIN CREC"/>
    <property type="match status" value="1"/>
</dbReference>
<dbReference type="GO" id="GO:0005524">
    <property type="term" value="F:ATP binding"/>
    <property type="evidence" value="ECO:0007669"/>
    <property type="project" value="UniProtKB-KW"/>
</dbReference>
<dbReference type="InterPro" id="IPR005467">
    <property type="entry name" value="His_kinase_dom"/>
</dbReference>
<evidence type="ECO:0000256" key="15">
    <source>
        <dbReference type="SAM" id="Phobius"/>
    </source>
</evidence>
<dbReference type="InterPro" id="IPR004358">
    <property type="entry name" value="Sig_transdc_His_kin-like_C"/>
</dbReference>
<keyword evidence="4" id="KW-1003">Cell membrane</keyword>
<comment type="caution">
    <text evidence="18">The sequence shown here is derived from an EMBL/GenBank/DDBJ whole genome shotgun (WGS) entry which is preliminary data.</text>
</comment>
<keyword evidence="5" id="KW-0997">Cell inner membrane</keyword>
<reference evidence="19" key="1">
    <citation type="journal article" date="2019" name="Int. J. Syst. Evol. Microbiol.">
        <title>The Global Catalogue of Microorganisms (GCM) 10K type strain sequencing project: providing services to taxonomists for standard genome sequencing and annotation.</title>
        <authorList>
            <consortium name="The Broad Institute Genomics Platform"/>
            <consortium name="The Broad Institute Genome Sequencing Center for Infectious Disease"/>
            <person name="Wu L."/>
            <person name="Ma J."/>
        </authorList>
    </citation>
    <scope>NUCLEOTIDE SEQUENCE [LARGE SCALE GENOMIC DNA]</scope>
    <source>
        <strain evidence="19">KCTC 42964</strain>
    </source>
</reference>
<dbReference type="InterPro" id="IPR036097">
    <property type="entry name" value="HisK_dim/P_sf"/>
</dbReference>
<keyword evidence="10" id="KW-0418">Kinase</keyword>
<sequence length="446" mass="50165">MFRWIKQFLPRGLFGRSLMLMLTPIVVVQIVTAIVFYQAHWETVSRRLALGLAGEIAFLVEARQYRDEPLNEAEIYDMAIRNMHIEAVFLPGARLPQERQEIRFYSILDNMLALALSERLSLPRQFDTRRDDGLVEVLVQLENGVLRVRTQDKRVFSTTTYVVILWMVGTSLILMTIAVLFLRNQVRPLRRLASAAEAFGKGREDPPVHPAGSTEVRQAAAAFLDMQERIRRHLSQRTDMLAGVSHDLRTPLTRMKLQLALMGDSEDIEALQRDVEEMERMVSGYLDFARGEEGERIEEVDLGRMLDDLARISAGRPGAGHGTARSIAVSHDPDLLLPLRPGAMRRCLENLVQNALRHGNRVAITARRDDTAIDINIDDDGPGIPEAQREAVFRPFFRLDRARNPDTGGVGLGLTIARDVVRSHGGEIHLETAPQGGLRVAIRLPV</sequence>
<dbReference type="InterPro" id="IPR003661">
    <property type="entry name" value="HisK_dim/P_dom"/>
</dbReference>
<dbReference type="InterPro" id="IPR003660">
    <property type="entry name" value="HAMP_dom"/>
</dbReference>
<dbReference type="InterPro" id="IPR036890">
    <property type="entry name" value="HATPase_C_sf"/>
</dbReference>
<keyword evidence="7" id="KW-0808">Transferase</keyword>
<organism evidence="18 19">
    <name type="scientific">Marinibaculum pumilum</name>
    <dbReference type="NCBI Taxonomy" id="1766165"/>
    <lineage>
        <taxon>Bacteria</taxon>
        <taxon>Pseudomonadati</taxon>
        <taxon>Pseudomonadota</taxon>
        <taxon>Alphaproteobacteria</taxon>
        <taxon>Rhodospirillales</taxon>
        <taxon>Rhodospirillaceae</taxon>
        <taxon>Marinibaculum</taxon>
    </lineage>
</organism>
<feature type="domain" description="Histidine kinase" evidence="16">
    <location>
        <begin position="243"/>
        <end position="446"/>
    </location>
</feature>
<accession>A0ABV7L4R5</accession>
<evidence type="ECO:0000313" key="18">
    <source>
        <dbReference type="EMBL" id="MFC3229636.1"/>
    </source>
</evidence>
<keyword evidence="19" id="KW-1185">Reference proteome</keyword>
<name>A0ABV7L4R5_9PROT</name>
<dbReference type="PROSITE" id="PS50885">
    <property type="entry name" value="HAMP"/>
    <property type="match status" value="1"/>
</dbReference>
<evidence type="ECO:0000256" key="6">
    <source>
        <dbReference type="ARBA" id="ARBA00022553"/>
    </source>
</evidence>
<comment type="subcellular location">
    <subcellularLocation>
        <location evidence="2">Cell inner membrane</location>
        <topology evidence="2">Multi-pass membrane protein</topology>
    </subcellularLocation>
</comment>
<dbReference type="Pfam" id="PF02518">
    <property type="entry name" value="HATPase_c"/>
    <property type="match status" value="1"/>
</dbReference>
<dbReference type="RefSeq" id="WP_379904027.1">
    <property type="nucleotide sequence ID" value="NZ_JBHRTR010000034.1"/>
</dbReference>
<dbReference type="PANTHER" id="PTHR44936:SF5">
    <property type="entry name" value="SENSOR HISTIDINE KINASE ENVZ"/>
    <property type="match status" value="1"/>
</dbReference>
<evidence type="ECO:0000256" key="5">
    <source>
        <dbReference type="ARBA" id="ARBA00022519"/>
    </source>
</evidence>
<evidence type="ECO:0000256" key="13">
    <source>
        <dbReference type="ARBA" id="ARBA00023012"/>
    </source>
</evidence>
<dbReference type="PRINTS" id="PR00344">
    <property type="entry name" value="BCTRLSENSOR"/>
</dbReference>
<dbReference type="PROSITE" id="PS50109">
    <property type="entry name" value="HIS_KIN"/>
    <property type="match status" value="1"/>
</dbReference>
<dbReference type="Proteomes" id="UP001595528">
    <property type="component" value="Unassembled WGS sequence"/>
</dbReference>
<evidence type="ECO:0000256" key="8">
    <source>
        <dbReference type="ARBA" id="ARBA00022692"/>
    </source>
</evidence>
<evidence type="ECO:0000259" key="17">
    <source>
        <dbReference type="PROSITE" id="PS50885"/>
    </source>
</evidence>